<keyword evidence="2" id="KW-1133">Transmembrane helix</keyword>
<dbReference type="OrthoDB" id="2553651at2759"/>
<gene>
    <name evidence="3" type="ORF">SCHPADRAFT_910199</name>
</gene>
<keyword evidence="2" id="KW-0472">Membrane</keyword>
<feature type="transmembrane region" description="Helical" evidence="2">
    <location>
        <begin position="129"/>
        <end position="149"/>
    </location>
</feature>
<accession>A0A0H2RAU0</accession>
<sequence>MSYASVAAQNAPPYSEQPKPDSALLNTEPVTASRVADDTAKVTVVAPGFKEYPKTVTGEGVIATEYYGSEEDDSAASRKRQGSFKEKEAEAKKKARKLADKAKHELDRAEEEGEHLWDLAKEQLLRPGVAGGLVGLINVGLIGSASYALYRDPYLRRDKQFLSTLAVSSLAILGIEGFAAEKYASTERGQAEAERAKAEGAAIWRHTREVVLRPGVLGGIIGVANVGILGTVGWFAYVNWDAPRWDRKVVSAVSAGLLTLWGVEGVVAESYRETH</sequence>
<feature type="region of interest" description="Disordered" evidence="1">
    <location>
        <begin position="1"/>
        <end position="35"/>
    </location>
</feature>
<dbReference type="InParanoid" id="A0A0H2RAU0"/>
<organism evidence="3 4">
    <name type="scientific">Schizopora paradoxa</name>
    <dbReference type="NCBI Taxonomy" id="27342"/>
    <lineage>
        <taxon>Eukaryota</taxon>
        <taxon>Fungi</taxon>
        <taxon>Dikarya</taxon>
        <taxon>Basidiomycota</taxon>
        <taxon>Agaricomycotina</taxon>
        <taxon>Agaricomycetes</taxon>
        <taxon>Hymenochaetales</taxon>
        <taxon>Schizoporaceae</taxon>
        <taxon>Schizopora</taxon>
    </lineage>
</organism>
<keyword evidence="4" id="KW-1185">Reference proteome</keyword>
<dbReference type="EMBL" id="KQ086192">
    <property type="protein sequence ID" value="KLO06618.1"/>
    <property type="molecule type" value="Genomic_DNA"/>
</dbReference>
<dbReference type="STRING" id="27342.A0A0H2RAU0"/>
<protein>
    <recommendedName>
        <fullName evidence="5">Mitochondrial outer membrane protein OM14 C-terminal domain-containing protein</fullName>
    </recommendedName>
</protein>
<dbReference type="Proteomes" id="UP000053477">
    <property type="component" value="Unassembled WGS sequence"/>
</dbReference>
<feature type="transmembrane region" description="Helical" evidence="2">
    <location>
        <begin position="161"/>
        <end position="180"/>
    </location>
</feature>
<feature type="region of interest" description="Disordered" evidence="1">
    <location>
        <begin position="67"/>
        <end position="104"/>
    </location>
</feature>
<reference evidence="3 4" key="1">
    <citation type="submission" date="2015-04" db="EMBL/GenBank/DDBJ databases">
        <title>Complete genome sequence of Schizopora paradoxa KUC8140, a cosmopolitan wood degrader in East Asia.</title>
        <authorList>
            <consortium name="DOE Joint Genome Institute"/>
            <person name="Min B."/>
            <person name="Park H."/>
            <person name="Jang Y."/>
            <person name="Kim J.-J."/>
            <person name="Kim K.H."/>
            <person name="Pangilinan J."/>
            <person name="Lipzen A."/>
            <person name="Riley R."/>
            <person name="Grigoriev I.V."/>
            <person name="Spatafora J.W."/>
            <person name="Choi I.-G."/>
        </authorList>
    </citation>
    <scope>NUCLEOTIDE SEQUENCE [LARGE SCALE GENOMIC DNA]</scope>
    <source>
        <strain evidence="3 4">KUC8140</strain>
    </source>
</reference>
<feature type="transmembrane region" description="Helical" evidence="2">
    <location>
        <begin position="215"/>
        <end position="237"/>
    </location>
</feature>
<name>A0A0H2RAU0_9AGAM</name>
<dbReference type="AlphaFoldDB" id="A0A0H2RAU0"/>
<keyword evidence="2" id="KW-0812">Transmembrane</keyword>
<feature type="compositionally biased region" description="Basic and acidic residues" evidence="1">
    <location>
        <begin position="83"/>
        <end position="104"/>
    </location>
</feature>
<evidence type="ECO:0000256" key="1">
    <source>
        <dbReference type="SAM" id="MobiDB-lite"/>
    </source>
</evidence>
<evidence type="ECO:0008006" key="5">
    <source>
        <dbReference type="Google" id="ProtNLM"/>
    </source>
</evidence>
<evidence type="ECO:0000313" key="3">
    <source>
        <dbReference type="EMBL" id="KLO06618.1"/>
    </source>
</evidence>
<proteinExistence type="predicted"/>
<evidence type="ECO:0000313" key="4">
    <source>
        <dbReference type="Proteomes" id="UP000053477"/>
    </source>
</evidence>
<evidence type="ECO:0000256" key="2">
    <source>
        <dbReference type="SAM" id="Phobius"/>
    </source>
</evidence>